<proteinExistence type="predicted"/>
<keyword evidence="1" id="KW-0812">Transmembrane</keyword>
<dbReference type="Proteomes" id="UP000315112">
    <property type="component" value="Unassembled WGS sequence"/>
</dbReference>
<dbReference type="EMBL" id="CP046904">
    <property type="protein sequence ID" value="QGZ38306.1"/>
    <property type="molecule type" value="Genomic_DNA"/>
</dbReference>
<protein>
    <recommendedName>
        <fullName evidence="6">DUF4190 domain-containing protein</fullName>
    </recommendedName>
</protein>
<name>A0A562Q0G6_9BURK</name>
<evidence type="ECO:0000313" key="3">
    <source>
        <dbReference type="EMBL" id="TWI50157.1"/>
    </source>
</evidence>
<organism evidence="3 4">
    <name type="scientific">Pseudoduganella flava</name>
    <dbReference type="NCBI Taxonomy" id="871742"/>
    <lineage>
        <taxon>Bacteria</taxon>
        <taxon>Pseudomonadati</taxon>
        <taxon>Pseudomonadota</taxon>
        <taxon>Betaproteobacteria</taxon>
        <taxon>Burkholderiales</taxon>
        <taxon>Oxalobacteraceae</taxon>
        <taxon>Telluria group</taxon>
        <taxon>Pseudoduganella</taxon>
    </lineage>
</organism>
<sequence>MSLRDAPPPVSKNWWTIASLVLLYASLMLGLFIVDEFFAGSAARCNKIGYGCLPSATGVVGIGSIAGFGMALWARRNPAHRGWLTWVALALNGVPMLGCLVIAALIIPNW</sequence>
<gene>
    <name evidence="2" type="ORF">GO485_04065</name>
    <name evidence="3" type="ORF">IP92_01386</name>
</gene>
<evidence type="ECO:0000313" key="5">
    <source>
        <dbReference type="Proteomes" id="UP000437862"/>
    </source>
</evidence>
<keyword evidence="1" id="KW-1133">Transmembrane helix</keyword>
<dbReference type="EMBL" id="VLKW01000002">
    <property type="protein sequence ID" value="TWI50157.1"/>
    <property type="molecule type" value="Genomic_DNA"/>
</dbReference>
<evidence type="ECO:0008006" key="6">
    <source>
        <dbReference type="Google" id="ProtNLM"/>
    </source>
</evidence>
<reference evidence="2 5" key="3">
    <citation type="submission" date="2019-12" db="EMBL/GenBank/DDBJ databases">
        <title>Draft Genome Sequences of Six Type Strains of the Genus Massilia.</title>
        <authorList>
            <person name="Miess H."/>
            <person name="Frediansyah A."/>
            <person name="Goeker M."/>
            <person name="Gross H."/>
        </authorList>
    </citation>
    <scope>NUCLEOTIDE SEQUENCE [LARGE SCALE GENOMIC DNA]</scope>
    <source>
        <strain evidence="2 5">DSM 26639</strain>
    </source>
</reference>
<dbReference type="Proteomes" id="UP000437862">
    <property type="component" value="Chromosome"/>
</dbReference>
<accession>A0A562Q0G6</accession>
<dbReference type="RefSeq" id="WP_145873787.1">
    <property type="nucleotide sequence ID" value="NZ_CP046904.1"/>
</dbReference>
<reference evidence="3" key="2">
    <citation type="submission" date="2019-07" db="EMBL/GenBank/DDBJ databases">
        <authorList>
            <person name="Whitman W."/>
            <person name="Huntemann M."/>
            <person name="Clum A."/>
            <person name="Pillay M."/>
            <person name="Palaniappan K."/>
            <person name="Varghese N."/>
            <person name="Mikhailova N."/>
            <person name="Stamatis D."/>
            <person name="Reddy T."/>
            <person name="Daum C."/>
            <person name="Shapiro N."/>
            <person name="Ivanova N."/>
            <person name="Kyrpides N."/>
            <person name="Woyke T."/>
        </authorList>
    </citation>
    <scope>NUCLEOTIDE SEQUENCE</scope>
    <source>
        <strain evidence="3">CGMCC 1.10685</strain>
    </source>
</reference>
<keyword evidence="1" id="KW-0472">Membrane</keyword>
<keyword evidence="5" id="KW-1185">Reference proteome</keyword>
<reference evidence="3 4" key="1">
    <citation type="journal article" date="2015" name="Stand. Genomic Sci.">
        <title>Genomic Encyclopedia of Bacterial and Archaeal Type Strains, Phase III: the genomes of soil and plant-associated and newly described type strains.</title>
        <authorList>
            <person name="Whitman W.B."/>
            <person name="Woyke T."/>
            <person name="Klenk H.P."/>
            <person name="Zhou Y."/>
            <person name="Lilburn T.G."/>
            <person name="Beck B.J."/>
            <person name="De Vos P."/>
            <person name="Vandamme P."/>
            <person name="Eisen J.A."/>
            <person name="Garrity G."/>
            <person name="Hugenholtz P."/>
            <person name="Kyrpides N.C."/>
        </authorList>
    </citation>
    <scope>NUCLEOTIDE SEQUENCE [LARGE SCALE GENOMIC DNA]</scope>
    <source>
        <strain evidence="3 4">CGMCC 1.10685</strain>
    </source>
</reference>
<feature type="transmembrane region" description="Helical" evidence="1">
    <location>
        <begin position="14"/>
        <end position="38"/>
    </location>
</feature>
<feature type="transmembrane region" description="Helical" evidence="1">
    <location>
        <begin position="50"/>
        <end position="74"/>
    </location>
</feature>
<dbReference type="AlphaFoldDB" id="A0A562Q0G6"/>
<feature type="transmembrane region" description="Helical" evidence="1">
    <location>
        <begin position="86"/>
        <end position="107"/>
    </location>
</feature>
<evidence type="ECO:0000313" key="2">
    <source>
        <dbReference type="EMBL" id="QGZ38306.1"/>
    </source>
</evidence>
<evidence type="ECO:0000313" key="4">
    <source>
        <dbReference type="Proteomes" id="UP000315112"/>
    </source>
</evidence>
<evidence type="ECO:0000256" key="1">
    <source>
        <dbReference type="SAM" id="Phobius"/>
    </source>
</evidence>